<dbReference type="Gene3D" id="2.10.90.10">
    <property type="entry name" value="Cystine-knot cytokines"/>
    <property type="match status" value="1"/>
</dbReference>
<keyword evidence="2" id="KW-0964">Secreted</keyword>
<comment type="subcellular location">
    <subcellularLocation>
        <location evidence="1">Secreted</location>
    </subcellularLocation>
</comment>
<reference evidence="8" key="2">
    <citation type="submission" date="2025-04" db="UniProtKB">
        <authorList>
            <consortium name="RefSeq"/>
        </authorList>
    </citation>
    <scope>IDENTIFICATION</scope>
</reference>
<organism evidence="6">
    <name type="scientific">Stegastes partitus</name>
    <name type="common">bicolor damselfish</name>
    <dbReference type="NCBI Taxonomy" id="144197"/>
    <lineage>
        <taxon>Eukaryota</taxon>
        <taxon>Metazoa</taxon>
        <taxon>Chordata</taxon>
        <taxon>Craniata</taxon>
        <taxon>Vertebrata</taxon>
        <taxon>Euteleostomi</taxon>
        <taxon>Actinopterygii</taxon>
        <taxon>Neopterygii</taxon>
        <taxon>Teleostei</taxon>
        <taxon>Neoteleostei</taxon>
        <taxon>Acanthomorphata</taxon>
        <taxon>Ovalentaria</taxon>
        <taxon>Pomacentridae</taxon>
        <taxon>Stegastes</taxon>
    </lineage>
</organism>
<dbReference type="RefSeq" id="XP_008281380.1">
    <property type="nucleotide sequence ID" value="XM_008283158.1"/>
</dbReference>
<evidence type="ECO:0000256" key="4">
    <source>
        <dbReference type="SAM" id="SignalP"/>
    </source>
</evidence>
<dbReference type="InterPro" id="IPR029034">
    <property type="entry name" value="Cystine-knot_cytokine"/>
</dbReference>
<dbReference type="SUPFAM" id="SSF57501">
    <property type="entry name" value="Cystine-knot cytokines"/>
    <property type="match status" value="1"/>
</dbReference>
<dbReference type="Proteomes" id="UP000694891">
    <property type="component" value="Unplaced"/>
</dbReference>
<feature type="domain" description="TGF-beta family profile" evidence="5">
    <location>
        <begin position="79"/>
        <end position="205"/>
    </location>
</feature>
<keyword evidence="4" id="KW-0732">Signal</keyword>
<dbReference type="AlphaFoldDB" id="A0A3B4Z5W9"/>
<dbReference type="STRING" id="144197.ENSSPAP00000002661"/>
<evidence type="ECO:0000313" key="7">
    <source>
        <dbReference type="Proteomes" id="UP000694891"/>
    </source>
</evidence>
<dbReference type="GeneID" id="103358263"/>
<dbReference type="OrthoDB" id="8997642at2759"/>
<evidence type="ECO:0000313" key="8">
    <source>
        <dbReference type="RefSeq" id="XP_008281380.1"/>
    </source>
</evidence>
<dbReference type="GO" id="GO:0005576">
    <property type="term" value="C:extracellular region"/>
    <property type="evidence" value="ECO:0007669"/>
    <property type="project" value="UniProtKB-SubCell"/>
</dbReference>
<sequence>MSFAFVVTAVLLGSSVTMAFVLHQAKDEPATSADASVSHHRCQGESLQSIRKSLLKALNIQTEPQLPAGFLNSVREQWRRTFSTISNQAVYTTIPAADDYSVSPDSTNSTSLTCCSMASEIFMKDLGWDSWVIHPLSLTIVQCALCNSDMNSVQCPSSHSSVHDVKSHVPCCQPTSQETLPIVYMDQSSTTVISSMQLTRSCGCGPGSVQQPNTE</sequence>
<dbReference type="PROSITE" id="PS51362">
    <property type="entry name" value="TGF_BETA_2"/>
    <property type="match status" value="1"/>
</dbReference>
<dbReference type="Pfam" id="PF00019">
    <property type="entry name" value="TGF_beta"/>
    <property type="match status" value="1"/>
</dbReference>
<accession>A0A3B4Z5W9</accession>
<evidence type="ECO:0000256" key="3">
    <source>
        <dbReference type="RuleBase" id="RU000354"/>
    </source>
</evidence>
<evidence type="ECO:0000313" key="6">
    <source>
        <dbReference type="Ensembl" id="ENSSPAP00000002661.1"/>
    </source>
</evidence>
<evidence type="ECO:0000256" key="1">
    <source>
        <dbReference type="ARBA" id="ARBA00004613"/>
    </source>
</evidence>
<evidence type="ECO:0000259" key="5">
    <source>
        <dbReference type="PROSITE" id="PS51362"/>
    </source>
</evidence>
<comment type="similarity">
    <text evidence="3">Belongs to the TGF-beta family.</text>
</comment>
<keyword evidence="3" id="KW-0339">Growth factor</keyword>
<dbReference type="CDD" id="cd19379">
    <property type="entry name" value="TGF_beta_GSDF"/>
    <property type="match status" value="1"/>
</dbReference>
<feature type="chain" id="PRO_5044591060" evidence="4">
    <location>
        <begin position="20"/>
        <end position="215"/>
    </location>
</feature>
<dbReference type="Ensembl" id="ENSSPAT00000002704.1">
    <property type="protein sequence ID" value="ENSSPAP00000002661.1"/>
    <property type="gene ID" value="ENSSPAG00000002047.1"/>
</dbReference>
<evidence type="ECO:0000256" key="2">
    <source>
        <dbReference type="ARBA" id="ARBA00022525"/>
    </source>
</evidence>
<reference evidence="6" key="1">
    <citation type="submission" date="2023-09" db="UniProtKB">
        <authorList>
            <consortium name="Ensembl"/>
        </authorList>
    </citation>
    <scope>IDENTIFICATION</scope>
</reference>
<gene>
    <name evidence="8" type="primary">LOC103358263</name>
</gene>
<keyword evidence="7" id="KW-1185">Reference proteome</keyword>
<dbReference type="InterPro" id="IPR001839">
    <property type="entry name" value="TGF-b_C"/>
</dbReference>
<dbReference type="SMART" id="SM00204">
    <property type="entry name" value="TGFB"/>
    <property type="match status" value="1"/>
</dbReference>
<dbReference type="GeneTree" id="ENSGT00400000024763"/>
<feature type="signal peptide" evidence="4">
    <location>
        <begin position="1"/>
        <end position="19"/>
    </location>
</feature>
<dbReference type="GO" id="GO:0008083">
    <property type="term" value="F:growth factor activity"/>
    <property type="evidence" value="ECO:0007669"/>
    <property type="project" value="UniProtKB-KW"/>
</dbReference>
<proteinExistence type="inferred from homology"/>
<protein>
    <submittedName>
        <fullName evidence="6 8">Bone morphogenetic protein 6-like</fullName>
    </submittedName>
</protein>
<name>A0A3B4Z5W9_9TELE</name>